<keyword evidence="2" id="KW-1185">Reference proteome</keyword>
<name>A0ACC0YUW2_9ROSI</name>
<protein>
    <submittedName>
        <fullName evidence="1">Uncharacterized protein</fullName>
    </submittedName>
</protein>
<organism evidence="1 2">
    <name type="scientific">Pistacia integerrima</name>
    <dbReference type="NCBI Taxonomy" id="434235"/>
    <lineage>
        <taxon>Eukaryota</taxon>
        <taxon>Viridiplantae</taxon>
        <taxon>Streptophyta</taxon>
        <taxon>Embryophyta</taxon>
        <taxon>Tracheophyta</taxon>
        <taxon>Spermatophyta</taxon>
        <taxon>Magnoliopsida</taxon>
        <taxon>eudicotyledons</taxon>
        <taxon>Gunneridae</taxon>
        <taxon>Pentapetalae</taxon>
        <taxon>rosids</taxon>
        <taxon>malvids</taxon>
        <taxon>Sapindales</taxon>
        <taxon>Anacardiaceae</taxon>
        <taxon>Pistacia</taxon>
    </lineage>
</organism>
<evidence type="ECO:0000313" key="2">
    <source>
        <dbReference type="Proteomes" id="UP001163603"/>
    </source>
</evidence>
<gene>
    <name evidence="1" type="ORF">Pint_28312</name>
</gene>
<proteinExistence type="predicted"/>
<accession>A0ACC0YUW2</accession>
<dbReference type="Proteomes" id="UP001163603">
    <property type="component" value="Chromosome 5"/>
</dbReference>
<dbReference type="EMBL" id="CM047740">
    <property type="protein sequence ID" value="KAJ0041327.1"/>
    <property type="molecule type" value="Genomic_DNA"/>
</dbReference>
<reference evidence="2" key="1">
    <citation type="journal article" date="2023" name="G3 (Bethesda)">
        <title>Genome assembly and association tests identify interacting loci associated with vigor, precocity, and sex in interspecific pistachio rootstocks.</title>
        <authorList>
            <person name="Palmer W."/>
            <person name="Jacygrad E."/>
            <person name="Sagayaradj S."/>
            <person name="Cavanaugh K."/>
            <person name="Han R."/>
            <person name="Bertier L."/>
            <person name="Beede B."/>
            <person name="Kafkas S."/>
            <person name="Golino D."/>
            <person name="Preece J."/>
            <person name="Michelmore R."/>
        </authorList>
    </citation>
    <scope>NUCLEOTIDE SEQUENCE [LARGE SCALE GENOMIC DNA]</scope>
</reference>
<comment type="caution">
    <text evidence="1">The sequence shown here is derived from an EMBL/GenBank/DDBJ whole genome shotgun (WGS) entry which is preliminary data.</text>
</comment>
<sequence>MSVEIRNRHVGYKRATDMSVRNDQPTCRLEKRNRHVGQFVKTTDMSVDSFDRHVGFSEKNWGLYDILQT</sequence>
<evidence type="ECO:0000313" key="1">
    <source>
        <dbReference type="EMBL" id="KAJ0041327.1"/>
    </source>
</evidence>